<evidence type="ECO:0000256" key="3">
    <source>
        <dbReference type="ARBA" id="ARBA00004496"/>
    </source>
</evidence>
<feature type="transmembrane region" description="Helical" evidence="20">
    <location>
        <begin position="419"/>
        <end position="438"/>
    </location>
</feature>
<dbReference type="InterPro" id="IPR011990">
    <property type="entry name" value="TPR-like_helical_dom_sf"/>
</dbReference>
<dbReference type="CDD" id="cd16917">
    <property type="entry name" value="HATPase_UhpB-NarQ-NarX-like"/>
    <property type="match status" value="1"/>
</dbReference>
<dbReference type="SMART" id="SM00028">
    <property type="entry name" value="TPR"/>
    <property type="match status" value="6"/>
</dbReference>
<evidence type="ECO:0000256" key="7">
    <source>
        <dbReference type="ARBA" id="ARBA00022490"/>
    </source>
</evidence>
<dbReference type="PANTHER" id="PTHR24421">
    <property type="entry name" value="NITRATE/NITRITE SENSOR PROTEIN NARX-RELATED"/>
    <property type="match status" value="1"/>
</dbReference>
<dbReference type="Pfam" id="PF07730">
    <property type="entry name" value="HisKA_3"/>
    <property type="match status" value="1"/>
</dbReference>
<evidence type="ECO:0000256" key="17">
    <source>
        <dbReference type="ARBA" id="ARBA00024827"/>
    </source>
</evidence>
<evidence type="ECO:0000256" key="11">
    <source>
        <dbReference type="ARBA" id="ARBA00022741"/>
    </source>
</evidence>
<evidence type="ECO:0000256" key="5">
    <source>
        <dbReference type="ARBA" id="ARBA00017322"/>
    </source>
</evidence>
<protein>
    <recommendedName>
        <fullName evidence="5">Oxygen sensor histidine kinase NreB</fullName>
        <ecNumber evidence="4">2.7.13.3</ecNumber>
    </recommendedName>
    <alternativeName>
        <fullName evidence="18">Nitrogen regulation protein B</fullName>
    </alternativeName>
</protein>
<dbReference type="SUPFAM" id="SSF55874">
    <property type="entry name" value="ATPase domain of HSP90 chaperone/DNA topoisomerase II/histidine kinase"/>
    <property type="match status" value="1"/>
</dbReference>
<evidence type="ECO:0000256" key="8">
    <source>
        <dbReference type="ARBA" id="ARBA00022553"/>
    </source>
</evidence>
<comment type="catalytic activity">
    <reaction evidence="1">
        <text>ATP + protein L-histidine = ADP + protein N-phospho-L-histidine.</text>
        <dbReference type="EC" id="2.7.13.3"/>
    </reaction>
</comment>
<name>A0ABV5GDJ8_9FLAO</name>
<organism evidence="23 24">
    <name type="scientific">Flavobacterium paronense</name>
    <dbReference type="NCBI Taxonomy" id="1392775"/>
    <lineage>
        <taxon>Bacteria</taxon>
        <taxon>Pseudomonadati</taxon>
        <taxon>Bacteroidota</taxon>
        <taxon>Flavobacteriia</taxon>
        <taxon>Flavobacteriales</taxon>
        <taxon>Flavobacteriaceae</taxon>
        <taxon>Flavobacterium</taxon>
    </lineage>
</organism>
<feature type="domain" description="Histidine kinase" evidence="22">
    <location>
        <begin position="477"/>
        <end position="668"/>
    </location>
</feature>
<evidence type="ECO:0000256" key="14">
    <source>
        <dbReference type="ARBA" id="ARBA00023004"/>
    </source>
</evidence>
<dbReference type="SUPFAM" id="SSF48452">
    <property type="entry name" value="TPR-like"/>
    <property type="match status" value="2"/>
</dbReference>
<dbReference type="InterPro" id="IPR019734">
    <property type="entry name" value="TPR_rpt"/>
</dbReference>
<dbReference type="SMART" id="SM00387">
    <property type="entry name" value="HATPase_c"/>
    <property type="match status" value="1"/>
</dbReference>
<keyword evidence="16" id="KW-0411">Iron-sulfur</keyword>
<keyword evidence="21" id="KW-0732">Signal</keyword>
<keyword evidence="8" id="KW-0597">Phosphoprotein</keyword>
<dbReference type="EMBL" id="JBHMFB010000016">
    <property type="protein sequence ID" value="MFB9089191.1"/>
    <property type="molecule type" value="Genomic_DNA"/>
</dbReference>
<accession>A0ABV5GDJ8</accession>
<dbReference type="RefSeq" id="WP_290286157.1">
    <property type="nucleotide sequence ID" value="NZ_JAUFQN010000019.1"/>
</dbReference>
<dbReference type="InterPro" id="IPR050482">
    <property type="entry name" value="Sensor_HK_TwoCompSys"/>
</dbReference>
<evidence type="ECO:0000256" key="9">
    <source>
        <dbReference type="ARBA" id="ARBA00022679"/>
    </source>
</evidence>
<keyword evidence="9" id="KW-0808">Transferase</keyword>
<comment type="subcellular location">
    <subcellularLocation>
        <location evidence="3">Cytoplasm</location>
    </subcellularLocation>
</comment>
<keyword evidence="20" id="KW-0812">Transmembrane</keyword>
<evidence type="ECO:0000256" key="21">
    <source>
        <dbReference type="SAM" id="SignalP"/>
    </source>
</evidence>
<keyword evidence="14" id="KW-0408">Iron</keyword>
<keyword evidence="19" id="KW-0175">Coiled coil</keyword>
<evidence type="ECO:0000256" key="4">
    <source>
        <dbReference type="ARBA" id="ARBA00012438"/>
    </source>
</evidence>
<evidence type="ECO:0000313" key="24">
    <source>
        <dbReference type="Proteomes" id="UP001589576"/>
    </source>
</evidence>
<dbReference type="InterPro" id="IPR011712">
    <property type="entry name" value="Sig_transdc_His_kin_sub3_dim/P"/>
</dbReference>
<evidence type="ECO:0000256" key="12">
    <source>
        <dbReference type="ARBA" id="ARBA00022777"/>
    </source>
</evidence>
<dbReference type="PANTHER" id="PTHR24421:SF10">
    <property type="entry name" value="NITRATE_NITRITE SENSOR PROTEIN NARQ"/>
    <property type="match status" value="1"/>
</dbReference>
<dbReference type="Proteomes" id="UP001589576">
    <property type="component" value="Unassembled WGS sequence"/>
</dbReference>
<proteinExistence type="predicted"/>
<evidence type="ECO:0000256" key="19">
    <source>
        <dbReference type="SAM" id="Coils"/>
    </source>
</evidence>
<dbReference type="GO" id="GO:0005524">
    <property type="term" value="F:ATP binding"/>
    <property type="evidence" value="ECO:0007669"/>
    <property type="project" value="UniProtKB-KW"/>
</dbReference>
<keyword evidence="7" id="KW-0963">Cytoplasm</keyword>
<evidence type="ECO:0000256" key="10">
    <source>
        <dbReference type="ARBA" id="ARBA00022723"/>
    </source>
</evidence>
<evidence type="ECO:0000256" key="2">
    <source>
        <dbReference type="ARBA" id="ARBA00001966"/>
    </source>
</evidence>
<keyword evidence="20" id="KW-0472">Membrane</keyword>
<keyword evidence="24" id="KW-1185">Reference proteome</keyword>
<keyword evidence="11" id="KW-0547">Nucleotide-binding</keyword>
<dbReference type="InterPro" id="IPR003594">
    <property type="entry name" value="HATPase_dom"/>
</dbReference>
<evidence type="ECO:0000256" key="20">
    <source>
        <dbReference type="SAM" id="Phobius"/>
    </source>
</evidence>
<feature type="coiled-coil region" evidence="19">
    <location>
        <begin position="532"/>
        <end position="559"/>
    </location>
</feature>
<evidence type="ECO:0000259" key="22">
    <source>
        <dbReference type="PROSITE" id="PS50109"/>
    </source>
</evidence>
<keyword evidence="15" id="KW-0902">Two-component regulatory system</keyword>
<feature type="chain" id="PRO_5046711900" description="Oxygen sensor histidine kinase NreB" evidence="21">
    <location>
        <begin position="18"/>
        <end position="668"/>
    </location>
</feature>
<comment type="cofactor">
    <cofactor evidence="2">
        <name>[4Fe-4S] cluster</name>
        <dbReference type="ChEBI" id="CHEBI:49883"/>
    </cofactor>
</comment>
<dbReference type="PRINTS" id="PR00344">
    <property type="entry name" value="BCTRLSENSOR"/>
</dbReference>
<gene>
    <name evidence="23" type="ORF">ACFFUU_06240</name>
</gene>
<feature type="signal peptide" evidence="21">
    <location>
        <begin position="1"/>
        <end position="17"/>
    </location>
</feature>
<keyword evidence="12" id="KW-0418">Kinase</keyword>
<dbReference type="Pfam" id="PF02518">
    <property type="entry name" value="HATPase_c"/>
    <property type="match status" value="1"/>
</dbReference>
<evidence type="ECO:0000313" key="23">
    <source>
        <dbReference type="EMBL" id="MFB9089191.1"/>
    </source>
</evidence>
<evidence type="ECO:0000256" key="16">
    <source>
        <dbReference type="ARBA" id="ARBA00023014"/>
    </source>
</evidence>
<keyword evidence="13 23" id="KW-0067">ATP-binding</keyword>
<evidence type="ECO:0000256" key="1">
    <source>
        <dbReference type="ARBA" id="ARBA00000085"/>
    </source>
</evidence>
<dbReference type="InterPro" id="IPR004358">
    <property type="entry name" value="Sig_transdc_His_kin-like_C"/>
</dbReference>
<dbReference type="InterPro" id="IPR005467">
    <property type="entry name" value="His_kinase_dom"/>
</dbReference>
<evidence type="ECO:0000256" key="13">
    <source>
        <dbReference type="ARBA" id="ARBA00022840"/>
    </source>
</evidence>
<dbReference type="Gene3D" id="3.30.565.10">
    <property type="entry name" value="Histidine kinase-like ATPase, C-terminal domain"/>
    <property type="match status" value="1"/>
</dbReference>
<evidence type="ECO:0000256" key="6">
    <source>
        <dbReference type="ARBA" id="ARBA00022485"/>
    </source>
</evidence>
<evidence type="ECO:0000256" key="18">
    <source>
        <dbReference type="ARBA" id="ARBA00030800"/>
    </source>
</evidence>
<dbReference type="PROSITE" id="PS50109">
    <property type="entry name" value="HIS_KIN"/>
    <property type="match status" value="1"/>
</dbReference>
<reference evidence="23 24" key="1">
    <citation type="submission" date="2024-09" db="EMBL/GenBank/DDBJ databases">
        <authorList>
            <person name="Sun Q."/>
            <person name="Mori K."/>
        </authorList>
    </citation>
    <scope>NUCLEOTIDE SEQUENCE [LARGE SCALE GENOMIC DNA]</scope>
    <source>
        <strain evidence="23 24">CECT 8460</strain>
    </source>
</reference>
<keyword evidence="6" id="KW-0004">4Fe-4S</keyword>
<dbReference type="Gene3D" id="1.25.40.10">
    <property type="entry name" value="Tetratricopeptide repeat domain"/>
    <property type="match status" value="2"/>
</dbReference>
<evidence type="ECO:0000256" key="15">
    <source>
        <dbReference type="ARBA" id="ARBA00023012"/>
    </source>
</evidence>
<dbReference type="InterPro" id="IPR036890">
    <property type="entry name" value="HATPase_C_sf"/>
</dbReference>
<comment type="function">
    <text evidence="17">Member of the two-component regulatory system NreB/NreC involved in the control of dissimilatory nitrate/nitrite reduction in response to oxygen. NreB functions as a direct oxygen sensor histidine kinase which is autophosphorylated, in the absence of oxygen, probably at the conserved histidine residue, and transfers its phosphate group probably to a conserved aspartate residue of NreC. NreB/NreC activates the expression of the nitrate (narGHJI) and nitrite (nir) reductase operons, as well as the putative nitrate transporter gene narT.</text>
</comment>
<comment type="caution">
    <text evidence="23">The sequence shown here is derived from an EMBL/GenBank/DDBJ whole genome shotgun (WGS) entry which is preliminary data.</text>
</comment>
<dbReference type="Gene3D" id="1.20.5.1930">
    <property type="match status" value="1"/>
</dbReference>
<sequence>MKKLLLILYLFTGLSSAQSIDSILKYYDNNHISNPEKAKWFLERGIQLAEKKHDKNKKAIFLVKLIAQKTSVRDYDGAFKRFYIARKYAIDNNIKLQEACAYSEIAETCYYKEDLDQALKYFQIAGKLFAKIDDKIGVVISKSNMSDIYQIKGKYDFAIINLLEATKSIDTTQYLYIKTAMFNNIAILYRKIDDYKKSEQSVRKALKCALNDKANVENLSTSYILLADLLQDRKAYKESEMYLDKEEKLIDSLSLYPQRFDLLKSKGSLNVSLKKYEAAKNILQEALVIGKKYNRNKQEFFSLKSNLAFCYLKTNESNKAILLYEDLLKEAKEDSRMDDISKTYLDLSNAYSKNGNYKKAYENHTQFVIYNDSILGKEKHKFFMDAEVKYQTAKKEKLLAENKTKLLKKDAEAKQRNSLIIGLLLLAVFLCITGFLIYRQQKLKNQQQEQEFELKSAISKIETQNKLQEQRLQISRDLHDNIGSQLTFIISSVDNIKYAFEIQNSKLDSKLSSISNFAKSTIVELRDTIWAMNNSEITLEDLQTRIHNFIDKAKEAKEEIVFTFNIDKSLTSIKFTSIEGMNIYRTIQEAINNSMKYADSNQIDIDIIPFENDISITIQDNGKGFDSQHVDLGNGIANMKKRIEEIGGKIHIDSNVGIGTEINITLPK</sequence>
<dbReference type="EC" id="2.7.13.3" evidence="4"/>
<keyword evidence="20" id="KW-1133">Transmembrane helix</keyword>
<keyword evidence="10" id="KW-0479">Metal-binding</keyword>